<dbReference type="AlphaFoldDB" id="A0AAN7YK87"/>
<dbReference type="Proteomes" id="UP001309876">
    <property type="component" value="Unassembled WGS sequence"/>
</dbReference>
<keyword evidence="2" id="KW-1185">Reference proteome</keyword>
<dbReference type="GO" id="GO:0000309">
    <property type="term" value="F:nicotinamide-nucleotide adenylyltransferase activity"/>
    <property type="evidence" value="ECO:0007669"/>
    <property type="project" value="TreeGrafter"/>
</dbReference>
<evidence type="ECO:0000313" key="1">
    <source>
        <dbReference type="EMBL" id="KAK5090151.1"/>
    </source>
</evidence>
<dbReference type="GO" id="GO:0005634">
    <property type="term" value="C:nucleus"/>
    <property type="evidence" value="ECO:0007669"/>
    <property type="project" value="TreeGrafter"/>
</dbReference>
<comment type="caution">
    <text evidence="1">The sequence shown here is derived from an EMBL/GenBank/DDBJ whole genome shotgun (WGS) entry which is preliminary data.</text>
</comment>
<dbReference type="GO" id="GO:0005737">
    <property type="term" value="C:cytoplasm"/>
    <property type="evidence" value="ECO:0007669"/>
    <property type="project" value="TreeGrafter"/>
</dbReference>
<dbReference type="PANTHER" id="PTHR31285">
    <property type="entry name" value="NICOTINAMIDE MONONUCLEOTIDE ADENYLYLTRANSFERASE"/>
    <property type="match status" value="1"/>
</dbReference>
<evidence type="ECO:0008006" key="3">
    <source>
        <dbReference type="Google" id="ProtNLM"/>
    </source>
</evidence>
<dbReference type="GO" id="GO:0016887">
    <property type="term" value="F:ATP hydrolysis activity"/>
    <property type="evidence" value="ECO:0007669"/>
    <property type="project" value="TreeGrafter"/>
</dbReference>
<organism evidence="1 2">
    <name type="scientific">Lithohypha guttulata</name>
    <dbReference type="NCBI Taxonomy" id="1690604"/>
    <lineage>
        <taxon>Eukaryota</taxon>
        <taxon>Fungi</taxon>
        <taxon>Dikarya</taxon>
        <taxon>Ascomycota</taxon>
        <taxon>Pezizomycotina</taxon>
        <taxon>Eurotiomycetes</taxon>
        <taxon>Chaetothyriomycetidae</taxon>
        <taxon>Chaetothyriales</taxon>
        <taxon>Trichomeriaceae</taxon>
        <taxon>Lithohypha</taxon>
    </lineage>
</organism>
<gene>
    <name evidence="1" type="ORF">LTR05_000321</name>
</gene>
<dbReference type="EMBL" id="JAVRRJ010000001">
    <property type="protein sequence ID" value="KAK5090151.1"/>
    <property type="molecule type" value="Genomic_DNA"/>
</dbReference>
<proteinExistence type="predicted"/>
<dbReference type="PANTHER" id="PTHR31285:SF0">
    <property type="entry name" value="NICOTINAMIDE MONONUCLEOTIDE ADENYLYLTRANSFERASE"/>
    <property type="match status" value="1"/>
</dbReference>
<dbReference type="Gene3D" id="3.40.50.620">
    <property type="entry name" value="HUPs"/>
    <property type="match status" value="1"/>
</dbReference>
<dbReference type="SUPFAM" id="SSF52374">
    <property type="entry name" value="Nucleotidylyl transferase"/>
    <property type="match status" value="1"/>
</dbReference>
<protein>
    <recommendedName>
        <fullName evidence="3">Nicotinamide-nucleotide adenylyltransferase</fullName>
    </recommendedName>
</protein>
<dbReference type="InterPro" id="IPR014729">
    <property type="entry name" value="Rossmann-like_a/b/a_fold"/>
</dbReference>
<name>A0AAN7YK87_9EURO</name>
<sequence>MEARQDSLAWAKRQRELYAETLHNFASSSDEFQVLYAAANSASSQTVPSPQHKIKDIKTLYVLDSSFNPPTKAHLTLARNALLKDKGAHPARMMFLLATVNADKKPKPAAFEDRLVMMSLMANEITSEFADDKVVVDVAVTKKPFFMDKAACIDEAEIYGDAQQVHLTGFDTIVRIFNAKYYPDDQQLRVLEPFLSKHRLRVCYREDGETSRQEQEAYIEGIGDGSREKEGMKQEWRKMIELVDDAEHVKGISSTESRRAGVEQRTDTLEELLGKEVAEYVMSERLYRDEEDIRKSGIKPKV</sequence>
<accession>A0AAN7YK87</accession>
<evidence type="ECO:0000313" key="2">
    <source>
        <dbReference type="Proteomes" id="UP001309876"/>
    </source>
</evidence>
<reference evidence="1 2" key="1">
    <citation type="submission" date="2023-08" db="EMBL/GenBank/DDBJ databases">
        <title>Black Yeasts Isolated from many extreme environments.</title>
        <authorList>
            <person name="Coleine C."/>
            <person name="Stajich J.E."/>
            <person name="Selbmann L."/>
        </authorList>
    </citation>
    <scope>NUCLEOTIDE SEQUENCE [LARGE SCALE GENOMIC DNA]</scope>
    <source>
        <strain evidence="1 2">CCFEE 5910</strain>
    </source>
</reference>